<dbReference type="KEGG" id="bdu:BDU_1062"/>
<protein>
    <submittedName>
        <fullName evidence="1">Uncharacterized conserved protein</fullName>
    </submittedName>
</protein>
<evidence type="ECO:0000313" key="2">
    <source>
        <dbReference type="Proteomes" id="UP000000611"/>
    </source>
</evidence>
<organism evidence="1 2">
    <name type="scientific">Borrelia duttonii (strain Ly)</name>
    <dbReference type="NCBI Taxonomy" id="412419"/>
    <lineage>
        <taxon>Bacteria</taxon>
        <taxon>Pseudomonadati</taxon>
        <taxon>Spirochaetota</taxon>
        <taxon>Spirochaetia</taxon>
        <taxon>Spirochaetales</taxon>
        <taxon>Borreliaceae</taxon>
        <taxon>Borrelia</taxon>
    </lineage>
</organism>
<dbReference type="HOGENOM" id="CLU_1114148_0_0_12"/>
<keyword evidence="1" id="KW-0614">Plasmid</keyword>
<sequence length="246" mass="28212">MKLFGLLTGTLVYSVGSIAKNRPVRKVFDLKRNTSSGNVRVQGSFNISDKEQVFYTLKTRVIAYREEINGLYSQFNSGKFLLNIPFKKISSDFADSDKQYKIYSSLGYDMEVIKQLGNVLNKLDFNSPHFINIDADVAYKLLKFLNNITDYAKTLVNYYLSDETLLHIKSSKDKLRITEIYNHLEDFITLRENCMSKIKLQIAYLESKITRESVLTGIKEMVAYEGEIGQDINLMSTIAITIWSLS</sequence>
<gene>
    <name evidence="1" type="ordered locus">BDU_1062</name>
</gene>
<reference evidence="1 2" key="1">
    <citation type="journal article" date="2008" name="PLoS Genet.">
        <title>The genome of Borrelia recurrentis, the agent of deadly louse-borne relapsing fever, is a degraded subset of tick-borne Borrelia duttonii.</title>
        <authorList>
            <person name="Lescot M."/>
            <person name="Audic S."/>
            <person name="Robert C."/>
            <person name="Nguyen T.T."/>
            <person name="Blanc G."/>
            <person name="Cutler S.J."/>
            <person name="Wincker P."/>
            <person name="Couloux A."/>
            <person name="Claverie J.-M."/>
            <person name="Raoult D."/>
            <person name="Drancourt M."/>
        </authorList>
    </citation>
    <scope>NUCLEOTIDE SEQUENCE [LARGE SCALE GENOMIC DNA]</scope>
    <source>
        <strain evidence="1 2">Ly</strain>
    </source>
</reference>
<keyword evidence="2" id="KW-1185">Reference proteome</keyword>
<name>B5RNC2_BORDL</name>
<evidence type="ECO:0000313" key="1">
    <source>
        <dbReference type="EMBL" id="ACH93858.1"/>
    </source>
</evidence>
<dbReference type="OrthoDB" id="351018at2"/>
<dbReference type="Proteomes" id="UP000000611">
    <property type="component" value="Plasmid pl165"/>
</dbReference>
<proteinExistence type="predicted"/>
<dbReference type="Gene3D" id="1.10.3160.10">
    <property type="entry name" value="Bbcrasp-1"/>
    <property type="match status" value="1"/>
</dbReference>
<dbReference type="AlphaFoldDB" id="B5RNC2"/>
<dbReference type="RefSeq" id="WP_012539401.1">
    <property type="nucleotide sequence ID" value="NC_011247.1"/>
</dbReference>
<geneLocation type="plasmid" evidence="1 2">
    <name>pl165</name>
</geneLocation>
<dbReference type="EMBL" id="CP000979">
    <property type="protein sequence ID" value="ACH93858.1"/>
    <property type="molecule type" value="Genomic_DNA"/>
</dbReference>
<accession>B5RNC2</accession>